<dbReference type="PANTHER" id="PTHR43814">
    <property type="entry name" value="ARGININOSUCCINATE LYASE"/>
    <property type="match status" value="1"/>
</dbReference>
<dbReference type="OrthoDB" id="9769623at2"/>
<feature type="domain" description="Argininosuccinate lyase C-terminal" evidence="8">
    <location>
        <begin position="363"/>
        <end position="431"/>
    </location>
</feature>
<evidence type="ECO:0000256" key="3">
    <source>
        <dbReference type="ARBA" id="ARBA00022571"/>
    </source>
</evidence>
<keyword evidence="4 6" id="KW-0028">Amino-acid biosynthesis</keyword>
<evidence type="ECO:0000256" key="4">
    <source>
        <dbReference type="ARBA" id="ARBA00022605"/>
    </source>
</evidence>
<evidence type="ECO:0000256" key="5">
    <source>
        <dbReference type="ARBA" id="ARBA00023239"/>
    </source>
</evidence>
<dbReference type="Gene3D" id="1.10.275.10">
    <property type="entry name" value="Fumarase/aspartase (N-terminal domain)"/>
    <property type="match status" value="1"/>
</dbReference>
<dbReference type="InterPro" id="IPR020557">
    <property type="entry name" value="Fumarate_lyase_CS"/>
</dbReference>
<organism evidence="9 10">
    <name type="scientific">Alicyclobacillus ferrooxydans</name>
    <dbReference type="NCBI Taxonomy" id="471514"/>
    <lineage>
        <taxon>Bacteria</taxon>
        <taxon>Bacillati</taxon>
        <taxon>Bacillota</taxon>
        <taxon>Bacilli</taxon>
        <taxon>Bacillales</taxon>
        <taxon>Alicyclobacillaceae</taxon>
        <taxon>Alicyclobacillus</taxon>
    </lineage>
</organism>
<evidence type="ECO:0000256" key="1">
    <source>
        <dbReference type="ARBA" id="ARBA00004941"/>
    </source>
</evidence>
<keyword evidence="3 6" id="KW-0055">Arginine biosynthesis</keyword>
<comment type="caution">
    <text evidence="9">The sequence shown here is derived from an EMBL/GenBank/DDBJ whole genome shotgun (WGS) entry which is preliminary data.</text>
</comment>
<evidence type="ECO:0000313" key="10">
    <source>
        <dbReference type="Proteomes" id="UP000050482"/>
    </source>
</evidence>
<accession>A0A0P9F1N4</accession>
<dbReference type="FunFam" id="1.20.200.10:FF:000015">
    <property type="entry name" value="argininosuccinate lyase isoform X2"/>
    <property type="match status" value="1"/>
</dbReference>
<evidence type="ECO:0000256" key="2">
    <source>
        <dbReference type="ARBA" id="ARBA00012338"/>
    </source>
</evidence>
<dbReference type="FunFam" id="1.10.40.30:FF:000001">
    <property type="entry name" value="Argininosuccinate lyase"/>
    <property type="match status" value="1"/>
</dbReference>
<keyword evidence="10" id="KW-1185">Reference proteome</keyword>
<comment type="pathway">
    <text evidence="1 6">Amino-acid biosynthesis; L-arginine biosynthesis; L-arginine from L-ornithine and carbamoyl phosphate: step 3/3.</text>
</comment>
<dbReference type="PROSITE" id="PS00163">
    <property type="entry name" value="FUMARATE_LYASES"/>
    <property type="match status" value="1"/>
</dbReference>
<dbReference type="SUPFAM" id="SSF48557">
    <property type="entry name" value="L-aspartase-like"/>
    <property type="match status" value="1"/>
</dbReference>
<comment type="catalytic activity">
    <reaction evidence="6">
        <text>2-(N(omega)-L-arginino)succinate = fumarate + L-arginine</text>
        <dbReference type="Rhea" id="RHEA:24020"/>
        <dbReference type="ChEBI" id="CHEBI:29806"/>
        <dbReference type="ChEBI" id="CHEBI:32682"/>
        <dbReference type="ChEBI" id="CHEBI:57472"/>
        <dbReference type="EC" id="4.3.2.1"/>
    </reaction>
</comment>
<dbReference type="InterPro" id="IPR029419">
    <property type="entry name" value="Arg_succ_lyase_C"/>
</dbReference>
<dbReference type="NCBIfam" id="TIGR00838">
    <property type="entry name" value="argH"/>
    <property type="match status" value="1"/>
</dbReference>
<evidence type="ECO:0000259" key="7">
    <source>
        <dbReference type="Pfam" id="PF00206"/>
    </source>
</evidence>
<sequence length="458" mass="50939">MKLWGGRFTQELNQLALEYTASIGFDHRLFPFDVEGSMAHARMLARVGILTREEADQLISGLSGLKADYEAGRLSFSIDDEDVHMNVERLLHERVGVVAGKLHTARSRNDQVALDMHLFVKQAIALVEEAVRDLQGALVETAQRNIDVIVPGYTHLQRAQPILFSHHLLAYFWMLERDKGRLLDAMKRADWMPLGAGALAGTTFPIDRDFVREQLGFAALYENSLDAVSDRDYVIEFVSALSTLMMHLSRLSEEIILWSSEEFGWVELADAYCTGSSMMPQKKNPDVAEVVRGKTGRVYGHLMGLLTILKGLPLAYNKDLQEDKEGVFDAVDTVLPALRLFAGMIRTLSMKRERLSHAFDHDFSNATDLADYLAAKGLPFRDAHAVVGRLVLEAITRGTNLAGLSLDLYKSVNPLFEEDIYTKLEPAHVVEARQARGGTASSAVAVQLELAKQRLAGT</sequence>
<dbReference type="PANTHER" id="PTHR43814:SF1">
    <property type="entry name" value="ARGININOSUCCINATE LYASE"/>
    <property type="match status" value="1"/>
</dbReference>
<dbReference type="PATRIC" id="fig|471514.4.peg.2866"/>
<dbReference type="Gene3D" id="1.10.40.30">
    <property type="entry name" value="Fumarase/aspartase (C-terminal domain)"/>
    <property type="match status" value="1"/>
</dbReference>
<dbReference type="Proteomes" id="UP000050482">
    <property type="component" value="Unassembled WGS sequence"/>
</dbReference>
<protein>
    <recommendedName>
        <fullName evidence="2 6">Argininosuccinate lyase</fullName>
        <shortName evidence="6">ASAL</shortName>
        <ecNumber evidence="2 6">4.3.2.1</ecNumber>
    </recommendedName>
    <alternativeName>
        <fullName evidence="6">Arginosuccinase</fullName>
    </alternativeName>
</protein>
<dbReference type="STRING" id="471514.AN477_02680"/>
<dbReference type="CDD" id="cd01359">
    <property type="entry name" value="Argininosuccinate_lyase"/>
    <property type="match status" value="1"/>
</dbReference>
<dbReference type="Gene3D" id="1.20.200.10">
    <property type="entry name" value="Fumarase/aspartase (Central domain)"/>
    <property type="match status" value="1"/>
</dbReference>
<dbReference type="FunFam" id="1.10.275.10:FF:000002">
    <property type="entry name" value="Argininosuccinate lyase"/>
    <property type="match status" value="1"/>
</dbReference>
<feature type="domain" description="Fumarate lyase N-terminal" evidence="7">
    <location>
        <begin position="6"/>
        <end position="300"/>
    </location>
</feature>
<dbReference type="GO" id="GO:0042450">
    <property type="term" value="P:L-arginine biosynthetic process via ornithine"/>
    <property type="evidence" value="ECO:0007669"/>
    <property type="project" value="UniProtKB-UniRule"/>
</dbReference>
<comment type="subcellular location">
    <subcellularLocation>
        <location evidence="6">Cytoplasm</location>
    </subcellularLocation>
</comment>
<dbReference type="GO" id="GO:0004056">
    <property type="term" value="F:argininosuccinate lyase activity"/>
    <property type="evidence" value="ECO:0007669"/>
    <property type="project" value="UniProtKB-UniRule"/>
</dbReference>
<evidence type="ECO:0000259" key="8">
    <source>
        <dbReference type="Pfam" id="PF14698"/>
    </source>
</evidence>
<reference evidence="9 10" key="1">
    <citation type="submission" date="2015-09" db="EMBL/GenBank/DDBJ databases">
        <title>Draft genome sequence of Alicyclobacillus ferrooxydans DSM 22381.</title>
        <authorList>
            <person name="Hemp J."/>
        </authorList>
    </citation>
    <scope>NUCLEOTIDE SEQUENCE [LARGE SCALE GENOMIC DNA]</scope>
    <source>
        <strain evidence="9 10">TC-34</strain>
    </source>
</reference>
<name>A0A0P9F1N4_9BACL</name>
<dbReference type="GO" id="GO:0005829">
    <property type="term" value="C:cytosol"/>
    <property type="evidence" value="ECO:0007669"/>
    <property type="project" value="TreeGrafter"/>
</dbReference>
<proteinExistence type="inferred from homology"/>
<dbReference type="PRINTS" id="PR00149">
    <property type="entry name" value="FUMRATELYASE"/>
</dbReference>
<dbReference type="UniPathway" id="UPA00068">
    <property type="reaction ID" value="UER00114"/>
</dbReference>
<dbReference type="AlphaFoldDB" id="A0A0P9F1N4"/>
<evidence type="ECO:0000313" key="9">
    <source>
        <dbReference type="EMBL" id="KPV45292.1"/>
    </source>
</evidence>
<dbReference type="Pfam" id="PF00206">
    <property type="entry name" value="Lyase_1"/>
    <property type="match status" value="1"/>
</dbReference>
<dbReference type="InterPro" id="IPR009049">
    <property type="entry name" value="Argininosuccinate_lyase"/>
</dbReference>
<keyword evidence="5 6" id="KW-0456">Lyase</keyword>
<dbReference type="InterPro" id="IPR000362">
    <property type="entry name" value="Fumarate_lyase_fam"/>
</dbReference>
<dbReference type="Pfam" id="PF14698">
    <property type="entry name" value="ASL_C2"/>
    <property type="match status" value="1"/>
</dbReference>
<dbReference type="PRINTS" id="PR00145">
    <property type="entry name" value="ARGSUCLYASE"/>
</dbReference>
<gene>
    <name evidence="6" type="primary">argH</name>
    <name evidence="9" type="ORF">AN477_02680</name>
</gene>
<comment type="similarity">
    <text evidence="6">Belongs to the lyase 1 family. Argininosuccinate lyase subfamily.</text>
</comment>
<dbReference type="InterPro" id="IPR024083">
    <property type="entry name" value="Fumarase/histidase_N"/>
</dbReference>
<dbReference type="RefSeq" id="WP_054967627.1">
    <property type="nucleotide sequence ID" value="NZ_LJCO01000011.1"/>
</dbReference>
<dbReference type="EMBL" id="LJCO01000011">
    <property type="protein sequence ID" value="KPV45292.1"/>
    <property type="molecule type" value="Genomic_DNA"/>
</dbReference>
<keyword evidence="6" id="KW-0963">Cytoplasm</keyword>
<dbReference type="InterPro" id="IPR008948">
    <property type="entry name" value="L-Aspartase-like"/>
</dbReference>
<evidence type="ECO:0000256" key="6">
    <source>
        <dbReference type="HAMAP-Rule" id="MF_00006"/>
    </source>
</evidence>
<dbReference type="EC" id="4.3.2.1" evidence="2 6"/>
<dbReference type="InterPro" id="IPR022761">
    <property type="entry name" value="Fumarate_lyase_N"/>
</dbReference>
<dbReference type="HAMAP" id="MF_00006">
    <property type="entry name" value="Arg_succ_lyase"/>
    <property type="match status" value="1"/>
</dbReference>